<evidence type="ECO:0000256" key="2">
    <source>
        <dbReference type="SAM" id="MobiDB-lite"/>
    </source>
</evidence>
<keyword evidence="1" id="KW-0175">Coiled coil</keyword>
<dbReference type="GeneID" id="68102695"/>
<evidence type="ECO:0000313" key="4">
    <source>
        <dbReference type="Proteomes" id="UP000816034"/>
    </source>
</evidence>
<sequence>MKEHHNSYHQHSHAPQQGHDFSTTTSVLLSSRMNIKDILNHSQFREYCKQSSYSCEELVDLWMDLDRFLHSFNNETSPMSLKSKCSQLKTAHEILNQYFIEGSIELSPEMLEQVVQSVTLNHVQSMTVIFSQIQQMIENELNHLPDLLNGFLNVTQQNVKLNSIPESLVVSLGAISNDDTNNRLLLNDNDMTLHDSNEKNHIPILISDNIKYRPIVPSTSDIKTDDNHEKSQQVINESILEHAEVHGKSQTTCKTTLQDTTIVTTETTPKKSSKTNSPSLIRRVERTDKCIHVYGRSPTQRTPPHQQHSHFDYSLYEEYDLVHEENKTPFKLNTSSGSKGEKELNLKTPLSSNISNETNETPTVESEPIENTLKDNNYRSDVRAIVADIDSNYIRSHGEKEQLIQVLCCEVSINLLYQRIPIISQTSIEGIFEMSRKLFHLKDYRNDEDSFVMQICSILNRCDRYSAHLQMDHEIKLNDSFSDLSALFDRKDSSTPTCWLVKAYKTQDLNNDHDTYTCSSPSIFEFIIIFYDGHESYCLFNTYERPCNKKRGMRCCVTYFHDYPAMKTFFEENNFEWNRSEQSIDENSTSEYTCSPQVEVNSTRETSRSATVIQQVLSFTRKAPNIIPTQFNYRVSSIPPQQDTWKRLEEQLQSMDLVQTNRLNDLMIQMNSTIQEQQHFSQSLVERLDRMEKEMKELWTLHHDSAIQNIFQPLPLATTCEEVHEISCHESTKFNSKDHIESESIIKEHPESLACEASFHAEQTEMTIQEGREENSNQQQQPKDGMEVHDEMKLPTIIDIVTNNHTISNTTSFNSTTLRYENILNIIEQITSNPMHRELVDRMNTLESYSFENMANIKQFVHQEQEARLTMFEHVQCKLSSLEEQFKQLLDTFHQRNDTSFMTIRMNEKEMTKEHSHGSMNMVDDSNTHKNHSVHSIIPIHEEISIEIEPQMKTELNDTSNQVSQEPTDSALQQFCEIQNRLTSMEQQFQQMATMSTFESLKSDCEHRFSEQLQHKYEELTNRMTSIEIRNIESSQQVMKLVGDLEDSLLQRMSNLQVVKEHENSNPPHEDDSTSLSNNCESCTIPDHSRMSDLTMFSNFMSDVMNLMELFKKDMNEKISLLSSNHIDEHQLYEKIVNNVLRQCQHHCDQYHREQFETMYSKIVQDVNHTLDEKKQEIHLLKEKQQEIHKRFEYFEKKEKELQNKLRNLLIRERDFVENHRSIPLESTPHMDTNMDTGKENSSPFTDSHGMLLRQIQHYHLQEKSVETLEEKMHEEFKKSFLLRTPISLFEREEGIMQDDAHGDTHCDIDPSLSSSTTADEKPHEELYEDIIPSPFRKYIKKL</sequence>
<dbReference type="EMBL" id="PYSW02000041">
    <property type="protein sequence ID" value="KAG2374867.1"/>
    <property type="molecule type" value="Genomic_DNA"/>
</dbReference>
<dbReference type="SUPFAM" id="SSF48097">
    <property type="entry name" value="Regulator of G-protein signaling, RGS"/>
    <property type="match status" value="1"/>
</dbReference>
<gene>
    <name evidence="3" type="ORF">C9374_010241</name>
</gene>
<dbReference type="RefSeq" id="XP_044544041.1">
    <property type="nucleotide sequence ID" value="XM_044685764.1"/>
</dbReference>
<evidence type="ECO:0000313" key="3">
    <source>
        <dbReference type="EMBL" id="KAG2374867.1"/>
    </source>
</evidence>
<dbReference type="InterPro" id="IPR036305">
    <property type="entry name" value="RGS_sf"/>
</dbReference>
<name>A0AA88GC28_NAELO</name>
<feature type="coiled-coil region" evidence="1">
    <location>
        <begin position="1164"/>
        <end position="1191"/>
    </location>
</feature>
<organism evidence="3 4">
    <name type="scientific">Naegleria lovaniensis</name>
    <name type="common">Amoeba</name>
    <dbReference type="NCBI Taxonomy" id="51637"/>
    <lineage>
        <taxon>Eukaryota</taxon>
        <taxon>Discoba</taxon>
        <taxon>Heterolobosea</taxon>
        <taxon>Tetramitia</taxon>
        <taxon>Eutetramitia</taxon>
        <taxon>Vahlkampfiidae</taxon>
        <taxon>Naegleria</taxon>
    </lineage>
</organism>
<reference evidence="3 4" key="1">
    <citation type="journal article" date="2018" name="BMC Genomics">
        <title>The genome of Naegleria lovaniensis, the basis for a comparative approach to unravel pathogenicity factors of the human pathogenic amoeba N. fowleri.</title>
        <authorList>
            <person name="Liechti N."/>
            <person name="Schurch N."/>
            <person name="Bruggmann R."/>
            <person name="Wittwer M."/>
        </authorList>
    </citation>
    <scope>NUCLEOTIDE SEQUENCE [LARGE SCALE GENOMIC DNA]</scope>
    <source>
        <strain evidence="3 4">ATCC 30569</strain>
    </source>
</reference>
<accession>A0AA88GC28</accession>
<feature type="region of interest" description="Disordered" evidence="2">
    <location>
        <begin position="1300"/>
        <end position="1325"/>
    </location>
</feature>
<feature type="region of interest" description="Disordered" evidence="2">
    <location>
        <begin position="1"/>
        <end position="21"/>
    </location>
</feature>
<protein>
    <recommendedName>
        <fullName evidence="5">RGS domain-containing protein</fullName>
    </recommendedName>
</protein>
<feature type="compositionally biased region" description="Basic and acidic residues" evidence="2">
    <location>
        <begin position="1300"/>
        <end position="1309"/>
    </location>
</feature>
<proteinExistence type="predicted"/>
<keyword evidence="4" id="KW-1185">Reference proteome</keyword>
<dbReference type="Proteomes" id="UP000816034">
    <property type="component" value="Unassembled WGS sequence"/>
</dbReference>
<evidence type="ECO:0000256" key="1">
    <source>
        <dbReference type="SAM" id="Coils"/>
    </source>
</evidence>
<evidence type="ECO:0008006" key="5">
    <source>
        <dbReference type="Google" id="ProtNLM"/>
    </source>
</evidence>
<comment type="caution">
    <text evidence="3">The sequence shown here is derived from an EMBL/GenBank/DDBJ whole genome shotgun (WGS) entry which is preliminary data.</text>
</comment>